<keyword evidence="3" id="KW-1185">Reference proteome</keyword>
<dbReference type="AlphaFoldDB" id="G8YCE3"/>
<accession>G8YCE3</accession>
<organism evidence="2 3">
    <name type="scientific">Pichia sorbitophila (strain ATCC MYA-4447 / BCRC 22081 / CBS 7064 / NBRC 10061 / NRRL Y-12695)</name>
    <name type="common">Hybrid yeast</name>
    <dbReference type="NCBI Taxonomy" id="559304"/>
    <lineage>
        <taxon>Eukaryota</taxon>
        <taxon>Fungi</taxon>
        <taxon>Dikarya</taxon>
        <taxon>Ascomycota</taxon>
        <taxon>Saccharomycotina</taxon>
        <taxon>Pichiomycetes</taxon>
        <taxon>Debaryomycetaceae</taxon>
        <taxon>Millerozyma</taxon>
    </lineage>
</organism>
<dbReference type="InParanoid" id="G8YCE3"/>
<dbReference type="HOGENOM" id="CLU_1518441_0_0_1"/>
<name>G8YCE3_PICSO</name>
<protein>
    <submittedName>
        <fullName evidence="2">Piso0_002357 protein</fullName>
    </submittedName>
</protein>
<feature type="signal peptide" evidence="1">
    <location>
        <begin position="1"/>
        <end position="17"/>
    </location>
</feature>
<keyword evidence="1" id="KW-0732">Signal</keyword>
<gene>
    <name evidence="2" type="primary">Piso0_002357</name>
    <name evidence="2" type="ORF">GNLVRS01_PISO0J10261g</name>
</gene>
<evidence type="ECO:0000313" key="3">
    <source>
        <dbReference type="Proteomes" id="UP000005222"/>
    </source>
</evidence>
<reference evidence="2 3" key="1">
    <citation type="journal article" date="2012" name="G3 (Bethesda)">
        <title>Pichia sorbitophila, an interspecies yeast hybrid reveals early steps of genome resolution following polyploidization.</title>
        <authorList>
            <person name="Leh Louis V."/>
            <person name="Despons L."/>
            <person name="Friedrich A."/>
            <person name="Martin T."/>
            <person name="Durrens P."/>
            <person name="Casaregola S."/>
            <person name="Neuveglise C."/>
            <person name="Fairhead C."/>
            <person name="Marck C."/>
            <person name="Cruz J.A."/>
            <person name="Straub M.L."/>
            <person name="Kugler V."/>
            <person name="Sacerdot C."/>
            <person name="Uzunov Z."/>
            <person name="Thierry A."/>
            <person name="Weiss S."/>
            <person name="Bleykasten C."/>
            <person name="De Montigny J."/>
            <person name="Jacques N."/>
            <person name="Jung P."/>
            <person name="Lemaire M."/>
            <person name="Mallet S."/>
            <person name="Morel G."/>
            <person name="Richard G.F."/>
            <person name="Sarkar A."/>
            <person name="Savel G."/>
            <person name="Schacherer J."/>
            <person name="Seret M.L."/>
            <person name="Talla E."/>
            <person name="Samson G."/>
            <person name="Jubin C."/>
            <person name="Poulain J."/>
            <person name="Vacherie B."/>
            <person name="Barbe V."/>
            <person name="Pelletier E."/>
            <person name="Sherman D.J."/>
            <person name="Westhof E."/>
            <person name="Weissenbach J."/>
            <person name="Baret P.V."/>
            <person name="Wincker P."/>
            <person name="Gaillardin C."/>
            <person name="Dujon B."/>
            <person name="Souciet J.L."/>
        </authorList>
    </citation>
    <scope>NUCLEOTIDE SEQUENCE [LARGE SCALE GENOMIC DNA]</scope>
    <source>
        <strain evidence="3">ATCC MYA-4447 / BCRC 22081 / CBS 7064 / NBRC 10061 / NRRL Y-12695</strain>
    </source>
</reference>
<proteinExistence type="predicted"/>
<evidence type="ECO:0000256" key="1">
    <source>
        <dbReference type="SAM" id="SignalP"/>
    </source>
</evidence>
<evidence type="ECO:0000313" key="2">
    <source>
        <dbReference type="EMBL" id="CCE82624.1"/>
    </source>
</evidence>
<sequence length="177" mass="19765">MYYFILFYFLFVSPVGAGPSKCLSESYTTETAVAAPRDTQSFGYALLFFSPEKTSSYASFRAMICAFSGDDGTLCPRKCWRPAGARCRHEQPRAPEPFLTSWHFRAPVLRAEGSARVGYRFGEFPRKIIHLPAKQPSSRREKIVRYQKRGALAASDSGSTCTRTGSIESSIVSLLHQ</sequence>
<dbReference type="EMBL" id="FO082050">
    <property type="protein sequence ID" value="CCE82624.1"/>
    <property type="molecule type" value="Genomic_DNA"/>
</dbReference>
<feature type="chain" id="PRO_5003518831" evidence="1">
    <location>
        <begin position="18"/>
        <end position="177"/>
    </location>
</feature>
<dbReference type="Proteomes" id="UP000005222">
    <property type="component" value="Chromosome J"/>
</dbReference>